<proteinExistence type="predicted"/>
<dbReference type="Proteomes" id="UP000324222">
    <property type="component" value="Unassembled WGS sequence"/>
</dbReference>
<name>A0A5B7D3U5_PORTR</name>
<organism evidence="1 2">
    <name type="scientific">Portunus trituberculatus</name>
    <name type="common">Swimming crab</name>
    <name type="synonym">Neptunus trituberculatus</name>
    <dbReference type="NCBI Taxonomy" id="210409"/>
    <lineage>
        <taxon>Eukaryota</taxon>
        <taxon>Metazoa</taxon>
        <taxon>Ecdysozoa</taxon>
        <taxon>Arthropoda</taxon>
        <taxon>Crustacea</taxon>
        <taxon>Multicrustacea</taxon>
        <taxon>Malacostraca</taxon>
        <taxon>Eumalacostraca</taxon>
        <taxon>Eucarida</taxon>
        <taxon>Decapoda</taxon>
        <taxon>Pleocyemata</taxon>
        <taxon>Brachyura</taxon>
        <taxon>Eubrachyura</taxon>
        <taxon>Portunoidea</taxon>
        <taxon>Portunidae</taxon>
        <taxon>Portuninae</taxon>
        <taxon>Portunus</taxon>
    </lineage>
</organism>
<protein>
    <submittedName>
        <fullName evidence="1">Uncharacterized protein</fullName>
    </submittedName>
</protein>
<evidence type="ECO:0000313" key="1">
    <source>
        <dbReference type="EMBL" id="MPC15256.1"/>
    </source>
</evidence>
<keyword evidence="2" id="KW-1185">Reference proteome</keyword>
<reference evidence="1 2" key="1">
    <citation type="submission" date="2019-05" db="EMBL/GenBank/DDBJ databases">
        <title>Another draft genome of Portunus trituberculatus and its Hox gene families provides insights of decapod evolution.</title>
        <authorList>
            <person name="Jeong J.-H."/>
            <person name="Song I."/>
            <person name="Kim S."/>
            <person name="Choi T."/>
            <person name="Kim D."/>
            <person name="Ryu S."/>
            <person name="Kim W."/>
        </authorList>
    </citation>
    <scope>NUCLEOTIDE SEQUENCE [LARGE SCALE GENOMIC DNA]</scope>
    <source>
        <tissue evidence="1">Muscle</tissue>
    </source>
</reference>
<dbReference type="AlphaFoldDB" id="A0A5B7D3U5"/>
<dbReference type="EMBL" id="VSRR010000411">
    <property type="protein sequence ID" value="MPC15256.1"/>
    <property type="molecule type" value="Genomic_DNA"/>
</dbReference>
<gene>
    <name evidence="1" type="ORF">E2C01_008042</name>
</gene>
<comment type="caution">
    <text evidence="1">The sequence shown here is derived from an EMBL/GenBank/DDBJ whole genome shotgun (WGS) entry which is preliminary data.</text>
</comment>
<accession>A0A5B7D3U5</accession>
<evidence type="ECO:0000313" key="2">
    <source>
        <dbReference type="Proteomes" id="UP000324222"/>
    </source>
</evidence>
<sequence length="61" mass="6909">MKKNIAPFVPLHEILEMFPDRTTDVVIYWWVDSLPRSPASNATLMGQSLMERLTFTLAGTA</sequence>